<dbReference type="SUPFAM" id="SSF52096">
    <property type="entry name" value="ClpP/crotonase"/>
    <property type="match status" value="1"/>
</dbReference>
<keyword evidence="4" id="KW-0276">Fatty acid metabolism</keyword>
<evidence type="ECO:0000256" key="2">
    <source>
        <dbReference type="ARBA" id="ARBA00005254"/>
    </source>
</evidence>
<evidence type="ECO:0000256" key="5">
    <source>
        <dbReference type="ARBA" id="ARBA00023098"/>
    </source>
</evidence>
<dbReference type="EMBL" id="AP022605">
    <property type="protein sequence ID" value="BBZ05845.1"/>
    <property type="molecule type" value="Genomic_DNA"/>
</dbReference>
<evidence type="ECO:0000313" key="12">
    <source>
        <dbReference type="EMBL" id="BBZ05845.1"/>
    </source>
</evidence>
<keyword evidence="5" id="KW-0443">Lipid metabolism</keyword>
<comment type="function">
    <text evidence="1">Could possibly oxidize fatty acids using specific components.</text>
</comment>
<dbReference type="AlphaFoldDB" id="A0A1X1T8A5"/>
<dbReference type="GO" id="GO:0006635">
    <property type="term" value="P:fatty acid beta-oxidation"/>
    <property type="evidence" value="ECO:0007669"/>
    <property type="project" value="TreeGrafter"/>
</dbReference>
<comment type="catalytic activity">
    <reaction evidence="7">
        <text>a (3S)-3-hydroxyacyl-CoA = a (2E)-enoyl-CoA + H2O</text>
        <dbReference type="Rhea" id="RHEA:16105"/>
        <dbReference type="ChEBI" id="CHEBI:15377"/>
        <dbReference type="ChEBI" id="CHEBI:57318"/>
        <dbReference type="ChEBI" id="CHEBI:58856"/>
        <dbReference type="EC" id="4.2.1.17"/>
    </reaction>
</comment>
<dbReference type="RefSeq" id="WP_085190511.1">
    <property type="nucleotide sequence ID" value="NZ_AP022605.1"/>
</dbReference>
<keyword evidence="6" id="KW-0456">Lyase</keyword>
<dbReference type="EMBL" id="LQOS01000028">
    <property type="protein sequence ID" value="ORV40796.1"/>
    <property type="molecule type" value="Genomic_DNA"/>
</dbReference>
<dbReference type="STRING" id="126673.AWC01_09955"/>
<dbReference type="KEGG" id="mdr:MDOR_00140"/>
<dbReference type="InterPro" id="IPR029045">
    <property type="entry name" value="ClpP/crotonase-like_dom_sf"/>
</dbReference>
<dbReference type="InterPro" id="IPR018376">
    <property type="entry name" value="Enoyl-CoA_hyd/isom_CS"/>
</dbReference>
<dbReference type="Pfam" id="PF00378">
    <property type="entry name" value="ECH_1"/>
    <property type="match status" value="1"/>
</dbReference>
<dbReference type="PANTHER" id="PTHR11941">
    <property type="entry name" value="ENOYL-COA HYDRATASE-RELATED"/>
    <property type="match status" value="1"/>
</dbReference>
<evidence type="ECO:0000256" key="7">
    <source>
        <dbReference type="ARBA" id="ARBA00023709"/>
    </source>
</evidence>
<dbReference type="EC" id="4.2.1.17" evidence="3"/>
<dbReference type="PANTHER" id="PTHR11941:SF54">
    <property type="entry name" value="ENOYL-COA HYDRATASE, MITOCHONDRIAL"/>
    <property type="match status" value="1"/>
</dbReference>
<evidence type="ECO:0000256" key="3">
    <source>
        <dbReference type="ARBA" id="ARBA00012076"/>
    </source>
</evidence>
<reference evidence="12" key="3">
    <citation type="submission" date="2020-02" db="EMBL/GenBank/DDBJ databases">
        <authorList>
            <person name="Matsumoto Y."/>
            <person name="Motooka D."/>
            <person name="Nakamura S."/>
        </authorList>
    </citation>
    <scope>NUCLEOTIDE SEQUENCE</scope>
    <source>
        <strain evidence="12">JCM 12405</strain>
    </source>
</reference>
<dbReference type="OrthoDB" id="8452484at2"/>
<evidence type="ECO:0000256" key="11">
    <source>
        <dbReference type="RuleBase" id="RU003707"/>
    </source>
</evidence>
<comment type="catalytic activity">
    <reaction evidence="8">
        <text>a 4-saturated-(3S)-3-hydroxyacyl-CoA = a (3E)-enoyl-CoA + H2O</text>
        <dbReference type="Rhea" id="RHEA:20724"/>
        <dbReference type="ChEBI" id="CHEBI:15377"/>
        <dbReference type="ChEBI" id="CHEBI:58521"/>
        <dbReference type="ChEBI" id="CHEBI:137480"/>
        <dbReference type="EC" id="4.2.1.17"/>
    </reaction>
</comment>
<evidence type="ECO:0000313" key="13">
    <source>
        <dbReference type="EMBL" id="ORV40796.1"/>
    </source>
</evidence>
<dbReference type="CDD" id="cd06558">
    <property type="entry name" value="crotonase-like"/>
    <property type="match status" value="1"/>
</dbReference>
<dbReference type="Proteomes" id="UP000467201">
    <property type="component" value="Chromosome"/>
</dbReference>
<gene>
    <name evidence="12" type="primary">paaG</name>
    <name evidence="13" type="ORF">AWC01_09955</name>
    <name evidence="12" type="ORF">MDOR_00140</name>
</gene>
<reference evidence="12 15" key="2">
    <citation type="journal article" date="2019" name="Emerg. Microbes Infect.">
        <title>Comprehensive subspecies identification of 175 nontuberculous mycobacteria species based on 7547 genomic profiles.</title>
        <authorList>
            <person name="Matsumoto Y."/>
            <person name="Kinjo T."/>
            <person name="Motooka D."/>
            <person name="Nabeya D."/>
            <person name="Jung N."/>
            <person name="Uechi K."/>
            <person name="Horii T."/>
            <person name="Iida T."/>
            <person name="Fujita J."/>
            <person name="Nakamura S."/>
        </authorList>
    </citation>
    <scope>NUCLEOTIDE SEQUENCE [LARGE SCALE GENOMIC DNA]</scope>
    <source>
        <strain evidence="12 15">JCM 12405</strain>
    </source>
</reference>
<evidence type="ECO:0000256" key="6">
    <source>
        <dbReference type="ARBA" id="ARBA00023239"/>
    </source>
</evidence>
<reference evidence="13 14" key="1">
    <citation type="submission" date="2016-01" db="EMBL/GenBank/DDBJ databases">
        <title>The new phylogeny of the genus Mycobacterium.</title>
        <authorList>
            <person name="Tarcisio F."/>
            <person name="Conor M."/>
            <person name="Antonella G."/>
            <person name="Elisabetta G."/>
            <person name="Giulia F.S."/>
            <person name="Sara T."/>
            <person name="Anna F."/>
            <person name="Clotilde B."/>
            <person name="Roberto B."/>
            <person name="Veronica D.S."/>
            <person name="Fabio R."/>
            <person name="Monica P."/>
            <person name="Olivier J."/>
            <person name="Enrico T."/>
            <person name="Nicola S."/>
        </authorList>
    </citation>
    <scope>NUCLEOTIDE SEQUENCE [LARGE SCALE GENOMIC DNA]</scope>
    <source>
        <strain evidence="13 14">DSM 44339</strain>
    </source>
</reference>
<evidence type="ECO:0000256" key="8">
    <source>
        <dbReference type="ARBA" id="ARBA00023717"/>
    </source>
</evidence>
<dbReference type="PROSITE" id="PS00166">
    <property type="entry name" value="ENOYL_COA_HYDRATASE"/>
    <property type="match status" value="1"/>
</dbReference>
<evidence type="ECO:0000256" key="10">
    <source>
        <dbReference type="ARBA" id="ARBA00073436"/>
    </source>
</evidence>
<dbReference type="Gene3D" id="3.90.226.10">
    <property type="entry name" value="2-enoyl-CoA Hydratase, Chain A, domain 1"/>
    <property type="match status" value="1"/>
</dbReference>
<dbReference type="Proteomes" id="UP000193564">
    <property type="component" value="Unassembled WGS sequence"/>
</dbReference>
<keyword evidence="14" id="KW-1185">Reference proteome</keyword>
<evidence type="ECO:0000256" key="9">
    <source>
        <dbReference type="ARBA" id="ARBA00039456"/>
    </source>
</evidence>
<proteinExistence type="inferred from homology"/>
<accession>A0A1X1T8A5</accession>
<evidence type="ECO:0000256" key="4">
    <source>
        <dbReference type="ARBA" id="ARBA00022832"/>
    </source>
</evidence>
<dbReference type="GO" id="GO:0004300">
    <property type="term" value="F:enoyl-CoA hydratase activity"/>
    <property type="evidence" value="ECO:0007669"/>
    <property type="project" value="UniProtKB-EC"/>
</dbReference>
<comment type="similarity">
    <text evidence="2 11">Belongs to the enoyl-CoA hydratase/isomerase family.</text>
</comment>
<evidence type="ECO:0000313" key="14">
    <source>
        <dbReference type="Proteomes" id="UP000193564"/>
    </source>
</evidence>
<dbReference type="InterPro" id="IPR001753">
    <property type="entry name" value="Enoyl-CoA_hydra/iso"/>
</dbReference>
<evidence type="ECO:0000313" key="15">
    <source>
        <dbReference type="Proteomes" id="UP000467201"/>
    </source>
</evidence>
<protein>
    <recommendedName>
        <fullName evidence="9">Probable enoyl-CoA hydratase EchA17</fullName>
        <ecNumber evidence="3">4.2.1.17</ecNumber>
    </recommendedName>
    <alternativeName>
        <fullName evidence="10">Probable enoyl-CoA hydratase echA17</fullName>
    </alternativeName>
</protein>
<dbReference type="FunFam" id="3.90.226.10:FF:000009">
    <property type="entry name" value="Carnitinyl-CoA dehydratase"/>
    <property type="match status" value="1"/>
</dbReference>
<sequence>MATRIATRVADAVAWVELDGADRLNAIGTQTYTDLADALRTLESQRSVRAVVIHGAGRAFCAGADIEEIQAFGSRDDFADFLHGFTDALDVLVASPLPVIAAIHGSALGGGLELAMACDLRVATPEARLGLPEAKLGVLPGGGGTQRLPRLIPVGVATEMLMLGTVIDGERAHSLGLVNRLSGAGTLLETAGAIGEQLATGAAQVASTTKSLLLRTANVSTSDGVEHERDAVADLFATPDGREGFGAFTERRAPTFGAR</sequence>
<evidence type="ECO:0000256" key="1">
    <source>
        <dbReference type="ARBA" id="ARBA00002994"/>
    </source>
</evidence>
<name>A0A1X1T8A5_9MYCO</name>
<organism evidence="13 14">
    <name type="scientific">Mycolicibacterium doricum</name>
    <dbReference type="NCBI Taxonomy" id="126673"/>
    <lineage>
        <taxon>Bacteria</taxon>
        <taxon>Bacillati</taxon>
        <taxon>Actinomycetota</taxon>
        <taxon>Actinomycetes</taxon>
        <taxon>Mycobacteriales</taxon>
        <taxon>Mycobacteriaceae</taxon>
        <taxon>Mycolicibacterium</taxon>
    </lineage>
</organism>